<dbReference type="Gene3D" id="1.25.40.10">
    <property type="entry name" value="Tetratricopeptide repeat domain"/>
    <property type="match status" value="1"/>
</dbReference>
<dbReference type="SUPFAM" id="SSF57850">
    <property type="entry name" value="RING/U-box"/>
    <property type="match status" value="1"/>
</dbReference>
<organism evidence="12 13">
    <name type="scientific">Mesorhabditis spiculigera</name>
    <dbReference type="NCBI Taxonomy" id="96644"/>
    <lineage>
        <taxon>Eukaryota</taxon>
        <taxon>Metazoa</taxon>
        <taxon>Ecdysozoa</taxon>
        <taxon>Nematoda</taxon>
        <taxon>Chromadorea</taxon>
        <taxon>Rhabditida</taxon>
        <taxon>Rhabditina</taxon>
        <taxon>Rhabditomorpha</taxon>
        <taxon>Rhabditoidea</taxon>
        <taxon>Rhabditidae</taxon>
        <taxon>Mesorhabditinae</taxon>
        <taxon>Mesorhabditis</taxon>
    </lineage>
</organism>
<sequence>MQTDELRQLGNKHYRHGRHLEAIDSYSKAIDKNPGIPQLYTNRALCYNCIRAYDKAVRDCKRAIELDSSVVKAFYFWGQAAIQLKQFDVAIKVLTRANDLAQAQQLNFGDDITRSIREASREKFKVEEKQRQNEEADLEAYLTCLIEQDLDRKLGQLEIAEQKENQEVSEEVESAKDGKPSLDEQELRNEAQKRKALLHSVFATIEEQRYSREIPDYLCGKISLEVLKDPVITPSGITYDRSDILKHLNQVGHFDPVSRSPLNEKDLIPNLAMREVLDHFLAENEWARHEM</sequence>
<keyword evidence="5" id="KW-0833">Ubl conjugation pathway</keyword>
<dbReference type="SMART" id="SM00028">
    <property type="entry name" value="TPR"/>
    <property type="match status" value="3"/>
</dbReference>
<feature type="non-terminal residue" evidence="12">
    <location>
        <position position="291"/>
    </location>
</feature>
<evidence type="ECO:0000256" key="3">
    <source>
        <dbReference type="ARBA" id="ARBA00022679"/>
    </source>
</evidence>
<name>A0AA36D905_9BILA</name>
<dbReference type="Gene3D" id="6.10.140.2020">
    <property type="match status" value="1"/>
</dbReference>
<dbReference type="GO" id="GO:0006515">
    <property type="term" value="P:protein quality control for misfolded or incompletely synthesized proteins"/>
    <property type="evidence" value="ECO:0007669"/>
    <property type="project" value="TreeGrafter"/>
</dbReference>
<dbReference type="GO" id="GO:0030018">
    <property type="term" value="C:Z disc"/>
    <property type="evidence" value="ECO:0007669"/>
    <property type="project" value="TreeGrafter"/>
</dbReference>
<dbReference type="Proteomes" id="UP001177023">
    <property type="component" value="Unassembled WGS sequence"/>
</dbReference>
<dbReference type="CDD" id="cd16654">
    <property type="entry name" value="RING-Ubox_CHIP"/>
    <property type="match status" value="1"/>
</dbReference>
<protein>
    <recommendedName>
        <fullName evidence="7">E3 ubiquitin-protein ligase CHIP</fullName>
        <ecNumber evidence="2">2.3.2.27</ecNumber>
    </recommendedName>
    <alternativeName>
        <fullName evidence="8">RING-type E3 ubiquitin transferase CHIP</fullName>
    </alternativeName>
</protein>
<keyword evidence="6 9" id="KW-0802">TPR repeat</keyword>
<evidence type="ECO:0000256" key="7">
    <source>
        <dbReference type="ARBA" id="ARBA00044534"/>
    </source>
</evidence>
<evidence type="ECO:0000313" key="12">
    <source>
        <dbReference type="EMBL" id="CAJ0583343.1"/>
    </source>
</evidence>
<reference evidence="12" key="1">
    <citation type="submission" date="2023-06" db="EMBL/GenBank/DDBJ databases">
        <authorList>
            <person name="Delattre M."/>
        </authorList>
    </citation>
    <scope>NUCLEOTIDE SEQUENCE</scope>
    <source>
        <strain evidence="12">AF72</strain>
    </source>
</reference>
<dbReference type="InterPro" id="IPR045202">
    <property type="entry name" value="CHIP_RING-Ubox"/>
</dbReference>
<keyword evidence="3" id="KW-0808">Transferase</keyword>
<dbReference type="GO" id="GO:0043161">
    <property type="term" value="P:proteasome-mediated ubiquitin-dependent protein catabolic process"/>
    <property type="evidence" value="ECO:0007669"/>
    <property type="project" value="TreeGrafter"/>
</dbReference>
<keyword evidence="4" id="KW-0677">Repeat</keyword>
<dbReference type="InterPro" id="IPR003613">
    <property type="entry name" value="Ubox_domain"/>
</dbReference>
<dbReference type="InterPro" id="IPR011990">
    <property type="entry name" value="TPR-like_helical_dom_sf"/>
</dbReference>
<evidence type="ECO:0000256" key="9">
    <source>
        <dbReference type="PROSITE-ProRule" id="PRU00339"/>
    </source>
</evidence>
<dbReference type="GO" id="GO:0000209">
    <property type="term" value="P:protein polyubiquitination"/>
    <property type="evidence" value="ECO:0007669"/>
    <property type="project" value="TreeGrafter"/>
</dbReference>
<proteinExistence type="predicted"/>
<accession>A0AA36D905</accession>
<feature type="region of interest" description="Disordered" evidence="10">
    <location>
        <begin position="165"/>
        <end position="190"/>
    </location>
</feature>
<dbReference type="EC" id="2.3.2.27" evidence="2"/>
<dbReference type="InterPro" id="IPR019734">
    <property type="entry name" value="TPR_rpt"/>
</dbReference>
<evidence type="ECO:0000259" key="11">
    <source>
        <dbReference type="PROSITE" id="PS51698"/>
    </source>
</evidence>
<comment type="caution">
    <text evidence="12">The sequence shown here is derived from an EMBL/GenBank/DDBJ whole genome shotgun (WGS) entry which is preliminary data.</text>
</comment>
<dbReference type="GO" id="GO:0061630">
    <property type="term" value="F:ubiquitin protein ligase activity"/>
    <property type="evidence" value="ECO:0007669"/>
    <property type="project" value="UniProtKB-EC"/>
</dbReference>
<dbReference type="AlphaFoldDB" id="A0AA36D905"/>
<dbReference type="Pfam" id="PF04564">
    <property type="entry name" value="U-box"/>
    <property type="match status" value="1"/>
</dbReference>
<keyword evidence="13" id="KW-1185">Reference proteome</keyword>
<evidence type="ECO:0000256" key="10">
    <source>
        <dbReference type="SAM" id="MobiDB-lite"/>
    </source>
</evidence>
<feature type="repeat" description="TPR" evidence="9">
    <location>
        <begin position="3"/>
        <end position="36"/>
    </location>
</feature>
<dbReference type="GO" id="GO:0071218">
    <property type="term" value="P:cellular response to misfolded protein"/>
    <property type="evidence" value="ECO:0007669"/>
    <property type="project" value="TreeGrafter"/>
</dbReference>
<evidence type="ECO:0000256" key="6">
    <source>
        <dbReference type="ARBA" id="ARBA00022803"/>
    </source>
</evidence>
<dbReference type="SUPFAM" id="SSF48452">
    <property type="entry name" value="TPR-like"/>
    <property type="match status" value="1"/>
</dbReference>
<dbReference type="PROSITE" id="PS50005">
    <property type="entry name" value="TPR"/>
    <property type="match status" value="1"/>
</dbReference>
<evidence type="ECO:0000256" key="2">
    <source>
        <dbReference type="ARBA" id="ARBA00012483"/>
    </source>
</evidence>
<dbReference type="EMBL" id="CATQJA010002665">
    <property type="protein sequence ID" value="CAJ0583343.1"/>
    <property type="molecule type" value="Genomic_DNA"/>
</dbReference>
<dbReference type="InterPro" id="IPR013083">
    <property type="entry name" value="Znf_RING/FYVE/PHD"/>
</dbReference>
<comment type="catalytic activity">
    <reaction evidence="1">
        <text>S-ubiquitinyl-[E2 ubiquitin-conjugating enzyme]-L-cysteine + [acceptor protein]-L-lysine = [E2 ubiquitin-conjugating enzyme]-L-cysteine + N(6)-ubiquitinyl-[acceptor protein]-L-lysine.</text>
        <dbReference type="EC" id="2.3.2.27"/>
    </reaction>
</comment>
<evidence type="ECO:0000256" key="4">
    <source>
        <dbReference type="ARBA" id="ARBA00022737"/>
    </source>
</evidence>
<feature type="compositionally biased region" description="Basic and acidic residues" evidence="10">
    <location>
        <begin position="173"/>
        <end position="190"/>
    </location>
</feature>
<dbReference type="Gene3D" id="3.30.40.10">
    <property type="entry name" value="Zinc/RING finger domain, C3HC4 (zinc finger)"/>
    <property type="match status" value="1"/>
</dbReference>
<dbReference type="GO" id="GO:0045862">
    <property type="term" value="P:positive regulation of proteolysis"/>
    <property type="evidence" value="ECO:0007669"/>
    <property type="project" value="TreeGrafter"/>
</dbReference>
<dbReference type="PROSITE" id="PS51698">
    <property type="entry name" value="U_BOX"/>
    <property type="match status" value="1"/>
</dbReference>
<dbReference type="PANTHER" id="PTHR46803">
    <property type="entry name" value="E3 UBIQUITIN-PROTEIN LIGASE CHIP"/>
    <property type="match status" value="1"/>
</dbReference>
<dbReference type="GO" id="GO:0051087">
    <property type="term" value="F:protein-folding chaperone binding"/>
    <property type="evidence" value="ECO:0007669"/>
    <property type="project" value="TreeGrafter"/>
</dbReference>
<dbReference type="SMART" id="SM00504">
    <property type="entry name" value="Ubox"/>
    <property type="match status" value="1"/>
</dbReference>
<evidence type="ECO:0000313" key="13">
    <source>
        <dbReference type="Proteomes" id="UP001177023"/>
    </source>
</evidence>
<evidence type="ECO:0000256" key="8">
    <source>
        <dbReference type="ARBA" id="ARBA00044543"/>
    </source>
</evidence>
<dbReference type="PANTHER" id="PTHR46803:SF2">
    <property type="entry name" value="E3 UBIQUITIN-PROTEIN LIGASE CHIP"/>
    <property type="match status" value="1"/>
</dbReference>
<dbReference type="InterPro" id="IPR041312">
    <property type="entry name" value="CHIP_TPR_N"/>
</dbReference>
<feature type="domain" description="U-box" evidence="11">
    <location>
        <begin position="213"/>
        <end position="287"/>
    </location>
</feature>
<dbReference type="FunFam" id="3.30.40.10:FF:000124">
    <property type="entry name" value="STIP1 homology and U box-containing protein 1"/>
    <property type="match status" value="1"/>
</dbReference>
<gene>
    <name evidence="12" type="ORF">MSPICULIGERA_LOCUS21430</name>
</gene>
<evidence type="ECO:0000256" key="1">
    <source>
        <dbReference type="ARBA" id="ARBA00000900"/>
    </source>
</evidence>
<dbReference type="Pfam" id="PF18391">
    <property type="entry name" value="CHIP_TPR_N"/>
    <property type="match status" value="1"/>
</dbReference>
<evidence type="ECO:0000256" key="5">
    <source>
        <dbReference type="ARBA" id="ARBA00022786"/>
    </source>
</evidence>